<protein>
    <submittedName>
        <fullName evidence="1">Uncharacterized protein</fullName>
    </submittedName>
</protein>
<dbReference type="RefSeq" id="WP_016896110.1">
    <property type="nucleotide sequence ID" value="NZ_CSWP01000005.1"/>
</dbReference>
<dbReference type="Proteomes" id="UP000045782">
    <property type="component" value="Unassembled WGS sequence"/>
</dbReference>
<reference evidence="1 2" key="1">
    <citation type="submission" date="2015-03" db="EMBL/GenBank/DDBJ databases">
        <authorList>
            <person name="Murphy D."/>
        </authorList>
    </citation>
    <scope>NUCLEOTIDE SEQUENCE [LARGE SCALE GENOMIC DNA]</scope>
    <source>
        <strain evidence="1 2">PAP088</strain>
    </source>
</reference>
<accession>A0A0U0ZPN7</accession>
<evidence type="ECO:0000313" key="2">
    <source>
        <dbReference type="Proteomes" id="UP000045782"/>
    </source>
</evidence>
<dbReference type="AlphaFoldDB" id="A0A0U0ZPN7"/>
<name>A0A0U0ZPN7_9MYCO</name>
<sequence length="52" mass="5765">MATSRNNAKTAQQLAASAKVAADNQYERYMAEAIEKLAEAVADIEFKLHHMN</sequence>
<gene>
    <name evidence="1" type="ORF">ERS075579_02867</name>
</gene>
<dbReference type="EMBL" id="CSWP01000005">
    <property type="protein sequence ID" value="CPV56989.1"/>
    <property type="molecule type" value="Genomic_DNA"/>
</dbReference>
<proteinExistence type="predicted"/>
<organism evidence="1 2">
    <name type="scientific">Mycobacteroides abscessus</name>
    <dbReference type="NCBI Taxonomy" id="36809"/>
    <lineage>
        <taxon>Bacteria</taxon>
        <taxon>Bacillati</taxon>
        <taxon>Actinomycetota</taxon>
        <taxon>Actinomycetes</taxon>
        <taxon>Mycobacteriales</taxon>
        <taxon>Mycobacteriaceae</taxon>
        <taxon>Mycobacteroides</taxon>
    </lineage>
</organism>
<evidence type="ECO:0000313" key="1">
    <source>
        <dbReference type="EMBL" id="CPV56989.1"/>
    </source>
</evidence>